<proteinExistence type="predicted"/>
<organism evidence="1 2">
    <name type="scientific">Paenibacillus silvae</name>
    <dbReference type="NCBI Taxonomy" id="1325358"/>
    <lineage>
        <taxon>Bacteria</taxon>
        <taxon>Bacillati</taxon>
        <taxon>Bacillota</taxon>
        <taxon>Bacilli</taxon>
        <taxon>Bacillales</taxon>
        <taxon>Paenibacillaceae</taxon>
        <taxon>Paenibacillus</taxon>
    </lineage>
</organism>
<gene>
    <name evidence="1" type="ORF">GCM10008014_02260</name>
</gene>
<comment type="caution">
    <text evidence="1">The sequence shown here is derived from an EMBL/GenBank/DDBJ whole genome shotgun (WGS) entry which is preliminary data.</text>
</comment>
<sequence length="47" mass="5319">MISAITVADLFALFVNFSTYLSISHRIYNIEGENMNKILNLTILKVS</sequence>
<dbReference type="EMBL" id="BMFU01000001">
    <property type="protein sequence ID" value="GGH42185.1"/>
    <property type="molecule type" value="Genomic_DNA"/>
</dbReference>
<evidence type="ECO:0000313" key="1">
    <source>
        <dbReference type="EMBL" id="GGH42185.1"/>
    </source>
</evidence>
<reference evidence="2" key="1">
    <citation type="journal article" date="2019" name="Int. J. Syst. Evol. Microbiol.">
        <title>The Global Catalogue of Microorganisms (GCM) 10K type strain sequencing project: providing services to taxonomists for standard genome sequencing and annotation.</title>
        <authorList>
            <consortium name="The Broad Institute Genomics Platform"/>
            <consortium name="The Broad Institute Genome Sequencing Center for Infectious Disease"/>
            <person name="Wu L."/>
            <person name="Ma J."/>
        </authorList>
    </citation>
    <scope>NUCLEOTIDE SEQUENCE [LARGE SCALE GENOMIC DNA]</scope>
    <source>
        <strain evidence="2">CGMCC 1.12770</strain>
    </source>
</reference>
<name>A0ABQ1YZT3_9BACL</name>
<accession>A0ABQ1YZT3</accession>
<keyword evidence="2" id="KW-1185">Reference proteome</keyword>
<dbReference type="Proteomes" id="UP000652153">
    <property type="component" value="Unassembled WGS sequence"/>
</dbReference>
<protein>
    <submittedName>
        <fullName evidence="1">Uncharacterized protein</fullName>
    </submittedName>
</protein>
<evidence type="ECO:0000313" key="2">
    <source>
        <dbReference type="Proteomes" id="UP000652153"/>
    </source>
</evidence>